<dbReference type="EMBL" id="JBIPKE010000017">
    <property type="protein sequence ID" value="MFH6984320.1"/>
    <property type="molecule type" value="Genomic_DNA"/>
</dbReference>
<evidence type="ECO:0000256" key="1">
    <source>
        <dbReference type="ARBA" id="ARBA00001932"/>
    </source>
</evidence>
<gene>
    <name evidence="8" type="ORF">ACHKAR_12780</name>
</gene>
<dbReference type="InterPro" id="IPR005101">
    <property type="entry name" value="Cryptochr/Photolyase_FAD-bd"/>
</dbReference>
<dbReference type="Proteomes" id="UP001610063">
    <property type="component" value="Unassembled WGS sequence"/>
</dbReference>
<dbReference type="PROSITE" id="PS00691">
    <property type="entry name" value="DNA_PHOTOLYASES_1_2"/>
    <property type="match status" value="1"/>
</dbReference>
<keyword evidence="4 6" id="KW-0274">FAD</keyword>
<feature type="domain" description="Photolyase/cryptochrome alpha/beta" evidence="7">
    <location>
        <begin position="3"/>
        <end position="133"/>
    </location>
</feature>
<keyword evidence="5 6" id="KW-0157">Chromophore</keyword>
<evidence type="ECO:0000313" key="9">
    <source>
        <dbReference type="Proteomes" id="UP001610063"/>
    </source>
</evidence>
<dbReference type="PANTHER" id="PTHR11455">
    <property type="entry name" value="CRYPTOCHROME"/>
    <property type="match status" value="1"/>
</dbReference>
<dbReference type="InterPro" id="IPR002081">
    <property type="entry name" value="Cryptochrome/DNA_photolyase_1"/>
</dbReference>
<dbReference type="PANTHER" id="PTHR11455:SF9">
    <property type="entry name" value="CRYPTOCHROME CIRCADIAN CLOCK 5 ISOFORM X1"/>
    <property type="match status" value="1"/>
</dbReference>
<dbReference type="Gene3D" id="1.25.40.80">
    <property type="match status" value="1"/>
</dbReference>
<accession>A0ABW7NB51</accession>
<keyword evidence="8" id="KW-0456">Lyase</keyword>
<evidence type="ECO:0000256" key="5">
    <source>
        <dbReference type="ARBA" id="ARBA00022991"/>
    </source>
</evidence>
<comment type="similarity">
    <text evidence="6">Belongs to the DNA photolyase family.</text>
</comment>
<keyword evidence="9" id="KW-1185">Reference proteome</keyword>
<dbReference type="InterPro" id="IPR036155">
    <property type="entry name" value="Crypto/Photolyase_N_sf"/>
</dbReference>
<protein>
    <submittedName>
        <fullName evidence="8">Cryptochrome/photolyase family protein</fullName>
        <ecNumber evidence="8">4.1.99.3</ecNumber>
    </submittedName>
</protein>
<dbReference type="InterPro" id="IPR014729">
    <property type="entry name" value="Rossmann-like_a/b/a_fold"/>
</dbReference>
<evidence type="ECO:0000259" key="7">
    <source>
        <dbReference type="PROSITE" id="PS51645"/>
    </source>
</evidence>
<evidence type="ECO:0000256" key="6">
    <source>
        <dbReference type="RuleBase" id="RU004182"/>
    </source>
</evidence>
<keyword evidence="3 6" id="KW-0285">Flavoprotein</keyword>
<dbReference type="GO" id="GO:0003904">
    <property type="term" value="F:deoxyribodipyrimidine photo-lyase activity"/>
    <property type="evidence" value="ECO:0007669"/>
    <property type="project" value="UniProtKB-EC"/>
</dbReference>
<dbReference type="InterPro" id="IPR036134">
    <property type="entry name" value="Crypto/Photolyase_FAD-like_sf"/>
</dbReference>
<proteinExistence type="inferred from homology"/>
<evidence type="ECO:0000313" key="8">
    <source>
        <dbReference type="EMBL" id="MFH6984320.1"/>
    </source>
</evidence>
<dbReference type="EC" id="4.1.99.3" evidence="8"/>
<reference evidence="8 9" key="1">
    <citation type="journal article" date="2013" name="Int. J. Syst. Evol. Microbiol.">
        <title>Marinoscillum luteum sp. nov., isolated from marine sediment.</title>
        <authorList>
            <person name="Cha I.T."/>
            <person name="Park S.J."/>
            <person name="Kim S.J."/>
            <person name="Kim J.G."/>
            <person name="Jung M.Y."/>
            <person name="Shin K.S."/>
            <person name="Kwon K.K."/>
            <person name="Yang S.H."/>
            <person name="Seo Y.S."/>
            <person name="Rhee S.K."/>
        </authorList>
    </citation>
    <scope>NUCLEOTIDE SEQUENCE [LARGE SCALE GENOMIC DNA]</scope>
    <source>
        <strain evidence="8 9">KCTC 23939</strain>
    </source>
</reference>
<evidence type="ECO:0000256" key="4">
    <source>
        <dbReference type="ARBA" id="ARBA00022827"/>
    </source>
</evidence>
<dbReference type="Pfam" id="PF00875">
    <property type="entry name" value="DNA_photolyase"/>
    <property type="match status" value="1"/>
</dbReference>
<dbReference type="SUPFAM" id="SSF48173">
    <property type="entry name" value="Cryptochrome/photolyase FAD-binding domain"/>
    <property type="match status" value="1"/>
</dbReference>
<dbReference type="PRINTS" id="PR00147">
    <property type="entry name" value="DNAPHOTLYASE"/>
</dbReference>
<dbReference type="InterPro" id="IPR018394">
    <property type="entry name" value="DNA_photolyase_1_CS_C"/>
</dbReference>
<organism evidence="8 9">
    <name type="scientific">Marinoscillum luteum</name>
    <dbReference type="NCBI Taxonomy" id="861051"/>
    <lineage>
        <taxon>Bacteria</taxon>
        <taxon>Pseudomonadati</taxon>
        <taxon>Bacteroidota</taxon>
        <taxon>Cytophagia</taxon>
        <taxon>Cytophagales</taxon>
        <taxon>Reichenbachiellaceae</taxon>
        <taxon>Marinoscillum</taxon>
    </lineage>
</organism>
<name>A0ABW7NB51_9BACT</name>
<comment type="cofactor">
    <cofactor evidence="2">
        <name>FAD</name>
        <dbReference type="ChEBI" id="CHEBI:57692"/>
    </cofactor>
</comment>
<comment type="caution">
    <text evidence="8">The sequence shown here is derived from an EMBL/GenBank/DDBJ whole genome shotgun (WGS) entry which is preliminary data.</text>
</comment>
<dbReference type="InterPro" id="IPR006050">
    <property type="entry name" value="DNA_photolyase_N"/>
</dbReference>
<evidence type="ECO:0000256" key="3">
    <source>
        <dbReference type="ARBA" id="ARBA00022630"/>
    </source>
</evidence>
<sequence length="434" mass="50567">MAKINIFWHRRDLRGHDNTGLQYALTAGLPVLPVFIFDTNILDELEDRKDPRITFIHDQVTRLNTYYREHGGALDVYHGTPHQAFEAILENYEVNGVFTNRDYEPYATARDSALENSMKAKGVDFFTFKDQVIFEAGEILTKEGEPYKVFTPYKNRWLEKFNQLGVSKHDSEANLKTLVPARGREIPSLAEMNFERTEIDLPPAEISDALISQYAARRDFPAEHGTSKLGVHLRFGTVSIRDLVRRAHGLSDTWLSELIWREFYMMILAHYPRVIDQAFKPQYDRIPWINDETQFEKWCNGMTGYPLVDAGMRELNATGYMHNRVRMVVASFLTKHLLIDWRWGERYFASRLLDFELSSNNGGWQWAAGTGTDAQPYFRVFNPYSQQEKFDPKLKYVRRWVPEYGSPDYPEPIVSHKEARLRAIETYKLALSQN</sequence>
<dbReference type="Gene3D" id="3.40.50.620">
    <property type="entry name" value="HUPs"/>
    <property type="match status" value="1"/>
</dbReference>
<dbReference type="PROSITE" id="PS51645">
    <property type="entry name" value="PHR_CRY_ALPHA_BETA"/>
    <property type="match status" value="1"/>
</dbReference>
<comment type="cofactor">
    <cofactor evidence="1">
        <name>(6R)-5,10-methylene-5,6,7,8-tetrahydrofolate</name>
        <dbReference type="ChEBI" id="CHEBI:15636"/>
    </cofactor>
</comment>
<dbReference type="RefSeq" id="WP_395417679.1">
    <property type="nucleotide sequence ID" value="NZ_JBIPKE010000017.1"/>
</dbReference>
<evidence type="ECO:0000256" key="2">
    <source>
        <dbReference type="ARBA" id="ARBA00001974"/>
    </source>
</evidence>
<dbReference type="Pfam" id="PF03441">
    <property type="entry name" value="FAD_binding_7"/>
    <property type="match status" value="1"/>
</dbReference>
<dbReference type="Gene3D" id="1.10.579.10">
    <property type="entry name" value="DNA Cyclobutane Dipyrimidine Photolyase, subunit A, domain 3"/>
    <property type="match status" value="1"/>
</dbReference>
<dbReference type="SUPFAM" id="SSF52425">
    <property type="entry name" value="Cryptochrome/photolyase, N-terminal domain"/>
    <property type="match status" value="1"/>
</dbReference>
<dbReference type="PROSITE" id="PS00394">
    <property type="entry name" value="DNA_PHOTOLYASES_1_1"/>
    <property type="match status" value="1"/>
</dbReference>